<name>A0A1C7MSP2_GRIFR</name>
<evidence type="ECO:0000256" key="2">
    <source>
        <dbReference type="SAM" id="MobiDB-lite"/>
    </source>
</evidence>
<dbReference type="InterPro" id="IPR010998">
    <property type="entry name" value="Integrase_recombinase_N"/>
</dbReference>
<feature type="region of interest" description="Disordered" evidence="2">
    <location>
        <begin position="1"/>
        <end position="58"/>
    </location>
</feature>
<accession>A0A1C7MSP2</accession>
<keyword evidence="4" id="KW-1185">Reference proteome</keyword>
<dbReference type="AlphaFoldDB" id="A0A1C7MSP2"/>
<reference evidence="3 4" key="1">
    <citation type="submission" date="2016-03" db="EMBL/GenBank/DDBJ databases">
        <title>Whole genome sequencing of Grifola frondosa 9006-11.</title>
        <authorList>
            <person name="Min B."/>
            <person name="Park H."/>
            <person name="Kim J.-G."/>
            <person name="Cho H."/>
            <person name="Oh Y.-L."/>
            <person name="Kong W.-S."/>
            <person name="Choi I.-G."/>
        </authorList>
    </citation>
    <scope>NUCLEOTIDE SEQUENCE [LARGE SCALE GENOMIC DNA]</scope>
    <source>
        <strain evidence="3 4">9006-11</strain>
    </source>
</reference>
<dbReference type="SUPFAM" id="SSF47823">
    <property type="entry name" value="lambda integrase-like, N-terminal domain"/>
    <property type="match status" value="1"/>
</dbReference>
<dbReference type="STRING" id="5627.A0A1C7MSP2"/>
<evidence type="ECO:0000313" key="4">
    <source>
        <dbReference type="Proteomes" id="UP000092993"/>
    </source>
</evidence>
<dbReference type="GO" id="GO:0003677">
    <property type="term" value="F:DNA binding"/>
    <property type="evidence" value="ECO:0007669"/>
    <property type="project" value="UniProtKB-KW"/>
</dbReference>
<organism evidence="3 4">
    <name type="scientific">Grifola frondosa</name>
    <name type="common">Maitake</name>
    <name type="synonym">Polyporus frondosus</name>
    <dbReference type="NCBI Taxonomy" id="5627"/>
    <lineage>
        <taxon>Eukaryota</taxon>
        <taxon>Fungi</taxon>
        <taxon>Dikarya</taxon>
        <taxon>Basidiomycota</taxon>
        <taxon>Agaricomycotina</taxon>
        <taxon>Agaricomycetes</taxon>
        <taxon>Polyporales</taxon>
        <taxon>Grifolaceae</taxon>
        <taxon>Grifola</taxon>
    </lineage>
</organism>
<keyword evidence="1" id="KW-0238">DNA-binding</keyword>
<dbReference type="EMBL" id="LUGG01000001">
    <property type="protein sequence ID" value="OBZ79905.1"/>
    <property type="molecule type" value="Genomic_DNA"/>
</dbReference>
<proteinExistence type="predicted"/>
<dbReference type="OrthoDB" id="3263117at2759"/>
<comment type="caution">
    <text evidence="3">The sequence shown here is derived from an EMBL/GenBank/DDBJ whole genome shotgun (WGS) entry which is preliminary data.</text>
</comment>
<protein>
    <submittedName>
        <fullName evidence="3">Uncharacterized protein</fullName>
    </submittedName>
</protein>
<dbReference type="Proteomes" id="UP000092993">
    <property type="component" value="Unassembled WGS sequence"/>
</dbReference>
<evidence type="ECO:0000313" key="3">
    <source>
        <dbReference type="EMBL" id="OBZ79905.1"/>
    </source>
</evidence>
<gene>
    <name evidence="3" type="ORF">A0H81_00723</name>
</gene>
<sequence>MPRSSQPETALASASASARKKESVATRNGAVAKTSSPRISNRRKPRKPKENNTILPSNLRPHVLARDRLARWSTPFATEFRRTSSSLLSLEASVTLYNVMLSSLDIKTQKNYGAGLLRFTQFCDGLSIPETLRMPAPEPLLAAFIAKWSGAVARTTIDNWLAGLSFWHAINGAPWQGNKMLRVTSVYAIACTAFWCCRRLGELVIPSPNTFDADKHVAKSAGIRYRKLLGQAEYAVFHIPWTKTTKHAGADIIATGNDEPTSPLTALRHHQNANSRVPSTAPMFAFETSAYSALIGSRS</sequence>
<dbReference type="Gene3D" id="1.10.150.130">
    <property type="match status" value="1"/>
</dbReference>
<evidence type="ECO:0000256" key="1">
    <source>
        <dbReference type="ARBA" id="ARBA00023125"/>
    </source>
</evidence>